<dbReference type="PROSITE" id="PS50893">
    <property type="entry name" value="ABC_TRANSPORTER_2"/>
    <property type="match status" value="1"/>
</dbReference>
<comment type="caution">
    <text evidence="9">The sequence shown here is derived from an EMBL/GenBank/DDBJ whole genome shotgun (WGS) entry which is preliminary data.</text>
</comment>
<evidence type="ECO:0000256" key="5">
    <source>
        <dbReference type="ARBA" id="ARBA00022967"/>
    </source>
</evidence>
<protein>
    <recommendedName>
        <fullName evidence="7">Spermidine/putrescine import ATP-binding protein PotA</fullName>
        <ecNumber evidence="7">7.6.2.11</ecNumber>
    </recommendedName>
</protein>
<dbReference type="SMART" id="SM00382">
    <property type="entry name" value="AAA"/>
    <property type="match status" value="1"/>
</dbReference>
<proteinExistence type="inferred from homology"/>
<dbReference type="Pfam" id="PF08402">
    <property type="entry name" value="TOBE_2"/>
    <property type="match status" value="1"/>
</dbReference>
<reference evidence="9 10" key="1">
    <citation type="journal article" date="2020" name="Insects">
        <title>Bacteria Belonging to Pseudomonas typographi sp. nov. from the Bark Beetle Ips typographus Have Genomic Potential to Aid in the Host Ecology.</title>
        <authorList>
            <person name="Peral-Aranega E."/>
            <person name="Saati-Santamaria Z."/>
            <person name="Kolarik M."/>
            <person name="Rivas R."/>
            <person name="Garcia-Fraile P."/>
        </authorList>
    </citation>
    <scope>NUCLEOTIDE SEQUENCE [LARGE SCALE GENOMIC DNA]</scope>
    <source>
        <strain evidence="9 10">CA3A</strain>
    </source>
</reference>
<comment type="function">
    <text evidence="7">Part of the ABC transporter complex PotABCD involved in spermidine/putrescine import. Responsible for energy coupling to the transport system.</text>
</comment>
<evidence type="ECO:0000256" key="2">
    <source>
        <dbReference type="ARBA" id="ARBA00022475"/>
    </source>
</evidence>
<dbReference type="InterPro" id="IPR003439">
    <property type="entry name" value="ABC_transporter-like_ATP-bd"/>
</dbReference>
<keyword evidence="1 7" id="KW-0813">Transport</keyword>
<evidence type="ECO:0000259" key="8">
    <source>
        <dbReference type="PROSITE" id="PS50893"/>
    </source>
</evidence>
<feature type="domain" description="ABC transporter" evidence="8">
    <location>
        <begin position="4"/>
        <end position="234"/>
    </location>
</feature>
<keyword evidence="3 7" id="KW-0547">Nucleotide-binding</keyword>
<dbReference type="InterPro" id="IPR050093">
    <property type="entry name" value="ABC_SmlMolc_Importer"/>
</dbReference>
<dbReference type="PANTHER" id="PTHR42781">
    <property type="entry name" value="SPERMIDINE/PUTRESCINE IMPORT ATP-BINDING PROTEIN POTA"/>
    <property type="match status" value="1"/>
</dbReference>
<dbReference type="InterPro" id="IPR017871">
    <property type="entry name" value="ABC_transporter-like_CS"/>
</dbReference>
<keyword evidence="10" id="KW-1185">Reference proteome</keyword>
<evidence type="ECO:0000313" key="9">
    <source>
        <dbReference type="EMBL" id="MBD1601006.1"/>
    </source>
</evidence>
<dbReference type="PROSITE" id="PS00211">
    <property type="entry name" value="ABC_TRANSPORTER_1"/>
    <property type="match status" value="1"/>
</dbReference>
<dbReference type="PANTHER" id="PTHR42781:SF4">
    <property type="entry name" value="SPERMIDINE_PUTRESCINE IMPORT ATP-BINDING PROTEIN POTA"/>
    <property type="match status" value="1"/>
</dbReference>
<dbReference type="GO" id="GO:0005524">
    <property type="term" value="F:ATP binding"/>
    <property type="evidence" value="ECO:0007669"/>
    <property type="project" value="UniProtKB-KW"/>
</dbReference>
<dbReference type="InterPro" id="IPR005893">
    <property type="entry name" value="PotA-like"/>
</dbReference>
<evidence type="ECO:0000256" key="4">
    <source>
        <dbReference type="ARBA" id="ARBA00022840"/>
    </source>
</evidence>
<comment type="similarity">
    <text evidence="7">Belongs to the ABC transporter superfamily. Spermidine/putrescine importer (TC 3.A.1.11.1) family.</text>
</comment>
<gene>
    <name evidence="7" type="primary">potA</name>
    <name evidence="9" type="ORF">HAQ05_20195</name>
</gene>
<dbReference type="Proteomes" id="UP000805841">
    <property type="component" value="Unassembled WGS sequence"/>
</dbReference>
<accession>A0ABR7Z679</accession>
<keyword evidence="4 7" id="KW-0067">ATP-binding</keyword>
<dbReference type="SUPFAM" id="SSF52540">
    <property type="entry name" value="P-loop containing nucleoside triphosphate hydrolases"/>
    <property type="match status" value="1"/>
</dbReference>
<dbReference type="InterPro" id="IPR013611">
    <property type="entry name" value="Transp-assoc_OB_typ2"/>
</dbReference>
<dbReference type="Gene3D" id="2.40.50.100">
    <property type="match status" value="1"/>
</dbReference>
<evidence type="ECO:0000256" key="7">
    <source>
        <dbReference type="RuleBase" id="RU364083"/>
    </source>
</evidence>
<evidence type="ECO:0000256" key="6">
    <source>
        <dbReference type="ARBA" id="ARBA00023136"/>
    </source>
</evidence>
<name>A0ABR7Z679_9PSED</name>
<dbReference type="Pfam" id="PF00005">
    <property type="entry name" value="ABC_tran"/>
    <property type="match status" value="1"/>
</dbReference>
<dbReference type="InterPro" id="IPR027417">
    <property type="entry name" value="P-loop_NTPase"/>
</dbReference>
<keyword evidence="2 7" id="KW-1003">Cell membrane</keyword>
<dbReference type="SUPFAM" id="SSF50331">
    <property type="entry name" value="MOP-like"/>
    <property type="match status" value="1"/>
</dbReference>
<dbReference type="RefSeq" id="WP_190423822.1">
    <property type="nucleotide sequence ID" value="NZ_JAAOCA010000027.1"/>
</dbReference>
<comment type="catalytic activity">
    <reaction evidence="7">
        <text>ATP + H2O + polyamine-[polyamine-binding protein]Side 1 = ADP + phosphate + polyamineSide 2 + [polyamine-binding protein]Side 1.</text>
        <dbReference type="EC" id="7.6.2.11"/>
    </reaction>
</comment>
<keyword evidence="6 7" id="KW-0472">Membrane</keyword>
<keyword evidence="5 7" id="KW-1278">Translocase</keyword>
<dbReference type="InterPro" id="IPR008995">
    <property type="entry name" value="Mo/tungstate-bd_C_term_dom"/>
</dbReference>
<dbReference type="InterPro" id="IPR003593">
    <property type="entry name" value="AAA+_ATPase"/>
</dbReference>
<comment type="subunit">
    <text evidence="7">The complex is composed of two ATP-binding proteins (PotA), two transmembrane proteins (PotB and PotC) and a solute-binding protein (PotD).</text>
</comment>
<dbReference type="EMBL" id="JAAOCA010000027">
    <property type="protein sequence ID" value="MBD1601006.1"/>
    <property type="molecule type" value="Genomic_DNA"/>
</dbReference>
<dbReference type="NCBIfam" id="TIGR01187">
    <property type="entry name" value="potA"/>
    <property type="match status" value="1"/>
</dbReference>
<evidence type="ECO:0000313" key="10">
    <source>
        <dbReference type="Proteomes" id="UP000805841"/>
    </source>
</evidence>
<dbReference type="Gene3D" id="3.40.50.300">
    <property type="entry name" value="P-loop containing nucleotide triphosphate hydrolases"/>
    <property type="match status" value="1"/>
</dbReference>
<evidence type="ECO:0000256" key="3">
    <source>
        <dbReference type="ARBA" id="ARBA00022741"/>
    </source>
</evidence>
<organism evidence="9 10">
    <name type="scientific">Pseudomonas typographi</name>
    <dbReference type="NCBI Taxonomy" id="2715964"/>
    <lineage>
        <taxon>Bacteria</taxon>
        <taxon>Pseudomonadati</taxon>
        <taxon>Pseudomonadota</taxon>
        <taxon>Gammaproteobacteria</taxon>
        <taxon>Pseudomonadales</taxon>
        <taxon>Pseudomonadaceae</taxon>
        <taxon>Pseudomonas</taxon>
    </lineage>
</organism>
<dbReference type="EC" id="7.6.2.11" evidence="7"/>
<sequence>MSVVDIKQVSKRYGQTLALNNVSMTIAQGEFFSLLGPSGGGKTSLLRSIAGFVEPDEGSIEIDGKPMLNVPINQRDLGMMFQNYALFPHMSIADNIGFGLSVRHRSKAEINQRIKELLSLVHLEGYGERRPRELSGGQQQRVALARALAPRPRVLLLDEPLGALDKKLRDEMQIELKKIQREVGVTTILVTHDQQEALTLSDRVAIINGGKVEQLGSPREVYERPHSQFVASFLGNANFFTGVVCGQADGMTQIRLPAGQVIHSSHGAGRSIGSRVTAAVRPEKLHAAGSNGPGQPCNRLSGRIAHEIYAGNSITYWVEIGAQQVSLTAQNNTAPALSMGAEAHLEWAPADTIVLD</sequence>
<evidence type="ECO:0000256" key="1">
    <source>
        <dbReference type="ARBA" id="ARBA00022448"/>
    </source>
</evidence>